<dbReference type="InterPro" id="IPR012337">
    <property type="entry name" value="RNaseH-like_sf"/>
</dbReference>
<dbReference type="InterPro" id="IPR050951">
    <property type="entry name" value="Retrovirus_Pol_polyprotein"/>
</dbReference>
<dbReference type="Gene3D" id="3.30.420.10">
    <property type="entry name" value="Ribonuclease H-like superfamily/Ribonuclease H"/>
    <property type="match status" value="1"/>
</dbReference>
<dbReference type="InterPro" id="IPR036397">
    <property type="entry name" value="RNaseH_sf"/>
</dbReference>
<evidence type="ECO:0000256" key="1">
    <source>
        <dbReference type="SAM" id="MobiDB-lite"/>
    </source>
</evidence>
<dbReference type="GO" id="GO:0003676">
    <property type="term" value="F:nucleic acid binding"/>
    <property type="evidence" value="ECO:0007669"/>
    <property type="project" value="InterPro"/>
</dbReference>
<dbReference type="Proteomes" id="UP000288805">
    <property type="component" value="Unassembled WGS sequence"/>
</dbReference>
<dbReference type="FunFam" id="3.30.70.270:FF:000020">
    <property type="entry name" value="Transposon Tf2-6 polyprotein-like Protein"/>
    <property type="match status" value="1"/>
</dbReference>
<feature type="region of interest" description="Disordered" evidence="1">
    <location>
        <begin position="489"/>
        <end position="538"/>
    </location>
</feature>
<accession>A0A438HAN7</accession>
<dbReference type="SUPFAM" id="SSF53098">
    <property type="entry name" value="Ribonuclease H-like"/>
    <property type="match status" value="1"/>
</dbReference>
<gene>
    <name evidence="3" type="primary">pol_72</name>
    <name evidence="3" type="ORF">CK203_051879</name>
</gene>
<sequence>MPFGLCNALATFQRCMLSIFSDMVERIMEVFMDDITIYGSTFDECLINLEAVLNRCIEKDLVLNWEKCHFMVHQGIVLGHIISKKGIEVDKAKVELIVKLPSPTNVKGVRQFLGHAGFYRRFIKDFSKLARLLCELLVKDAKFIWDDRCQRSFEELKLFLTTTPIVRAPNWKLPFEFNLHIKDKKGVENVVVDHLSRLAIAHNSHGMPINDDFPEESLMLVEVALEPFLFKYYADQIKRKCIPEEEQQGILSHCHGNACGGHFASQKTTMRVLQSGFYWPSLFKDAHTICKSCERCQRLRKLTRRNMMPLNPILIVAKYGVKHKVATPYHPQTNGQVELANREIKNILMKVVNTNRKDWSVKLLDSLWAYRTTYKTILGTSPYRLVYGKACHLLVELKYKAWWIGPFTIHQVHSNGVVELLNSNSTKSFKVNGHRLKPFVEPFSSDKEEFILLNPHQGTPRASHLEESIPHPFSAWTRGSSFIFDMAQTRGAPSQRRTKRQRASSTQVPSDSPSQAAEAPRIPPSEGGEATGPSSHASQRKHLMVIAPPIEGNLDCRARLFHSELHFDQKAMRQQPELRDSYGLLERFHLEHFMTPREFFHPRVALDFYQSMTTCGVQSPTTMHFSIDGRPGVLEVRHIAEALQIPYEPKDPSAFRQWSPVAQRDMVHILSRGSSTDSVLLWKELQPRMLLVDVGFYFGLHHLIMASLIHFEEKLAGYSAYLGAPPMVAPLVPPQPEHGELPTEATPAVLTLEATFAAPPTTPNVPPVAPTTSESSITILASEFHALITILHQIQQHLGLLLLPQPDLPTSLVSIAPTEDTTLAEGRIPPLQDEPSTVTAMPEKASSPLEALTV</sequence>
<protein>
    <submittedName>
        <fullName evidence="3">Retrovirus-related Pol polyprotein from transposon 17.6</fullName>
    </submittedName>
</protein>
<dbReference type="InterPro" id="IPR000477">
    <property type="entry name" value="RT_dom"/>
</dbReference>
<dbReference type="Pfam" id="PF00078">
    <property type="entry name" value="RVT_1"/>
    <property type="match status" value="1"/>
</dbReference>
<dbReference type="Gene3D" id="1.10.340.70">
    <property type="match status" value="1"/>
</dbReference>
<name>A0A438HAN7_VITVI</name>
<dbReference type="InterPro" id="IPR043128">
    <property type="entry name" value="Rev_trsase/Diguanyl_cyclase"/>
</dbReference>
<dbReference type="SUPFAM" id="SSF56672">
    <property type="entry name" value="DNA/RNA polymerases"/>
    <property type="match status" value="1"/>
</dbReference>
<dbReference type="CDD" id="cd01647">
    <property type="entry name" value="RT_LTR"/>
    <property type="match status" value="1"/>
</dbReference>
<dbReference type="PROSITE" id="PS50994">
    <property type="entry name" value="INTEGRASE"/>
    <property type="match status" value="1"/>
</dbReference>
<proteinExistence type="predicted"/>
<dbReference type="GO" id="GO:0015074">
    <property type="term" value="P:DNA integration"/>
    <property type="evidence" value="ECO:0007669"/>
    <property type="project" value="InterPro"/>
</dbReference>
<dbReference type="PANTHER" id="PTHR37984:SF5">
    <property type="entry name" value="PROTEIN NYNRIN-LIKE"/>
    <property type="match status" value="1"/>
</dbReference>
<feature type="compositionally biased region" description="Polar residues" evidence="1">
    <location>
        <begin position="503"/>
        <end position="515"/>
    </location>
</feature>
<feature type="domain" description="Integrase catalytic" evidence="2">
    <location>
        <begin position="315"/>
        <end position="390"/>
    </location>
</feature>
<dbReference type="InterPro" id="IPR001584">
    <property type="entry name" value="Integrase_cat-core"/>
</dbReference>
<dbReference type="PANTHER" id="PTHR37984">
    <property type="entry name" value="PROTEIN CBG26694"/>
    <property type="match status" value="1"/>
</dbReference>
<dbReference type="Pfam" id="PF17921">
    <property type="entry name" value="Integrase_H2C2"/>
    <property type="match status" value="1"/>
</dbReference>
<comment type="caution">
    <text evidence="3">The sequence shown here is derived from an EMBL/GenBank/DDBJ whole genome shotgun (WGS) entry which is preliminary data.</text>
</comment>
<feature type="region of interest" description="Disordered" evidence="1">
    <location>
        <begin position="825"/>
        <end position="854"/>
    </location>
</feature>
<dbReference type="AlphaFoldDB" id="A0A438HAN7"/>
<evidence type="ECO:0000313" key="3">
    <source>
        <dbReference type="EMBL" id="RVW81514.1"/>
    </source>
</evidence>
<evidence type="ECO:0000313" key="4">
    <source>
        <dbReference type="Proteomes" id="UP000288805"/>
    </source>
</evidence>
<dbReference type="InterPro" id="IPR043502">
    <property type="entry name" value="DNA/RNA_pol_sf"/>
</dbReference>
<dbReference type="Gene3D" id="3.30.70.270">
    <property type="match status" value="2"/>
</dbReference>
<organism evidence="3 4">
    <name type="scientific">Vitis vinifera</name>
    <name type="common">Grape</name>
    <dbReference type="NCBI Taxonomy" id="29760"/>
    <lineage>
        <taxon>Eukaryota</taxon>
        <taxon>Viridiplantae</taxon>
        <taxon>Streptophyta</taxon>
        <taxon>Embryophyta</taxon>
        <taxon>Tracheophyta</taxon>
        <taxon>Spermatophyta</taxon>
        <taxon>Magnoliopsida</taxon>
        <taxon>eudicotyledons</taxon>
        <taxon>Gunneridae</taxon>
        <taxon>Pentapetalae</taxon>
        <taxon>rosids</taxon>
        <taxon>Vitales</taxon>
        <taxon>Vitaceae</taxon>
        <taxon>Viteae</taxon>
        <taxon>Vitis</taxon>
    </lineage>
</organism>
<dbReference type="EMBL" id="QGNW01000252">
    <property type="protein sequence ID" value="RVW81514.1"/>
    <property type="molecule type" value="Genomic_DNA"/>
</dbReference>
<reference evidence="3 4" key="1">
    <citation type="journal article" date="2018" name="PLoS Genet.">
        <title>Population sequencing reveals clonal diversity and ancestral inbreeding in the grapevine cultivar Chardonnay.</title>
        <authorList>
            <person name="Roach M.J."/>
            <person name="Johnson D.L."/>
            <person name="Bohlmann J."/>
            <person name="van Vuuren H.J."/>
            <person name="Jones S.J."/>
            <person name="Pretorius I.S."/>
            <person name="Schmidt S.A."/>
            <person name="Borneman A.R."/>
        </authorList>
    </citation>
    <scope>NUCLEOTIDE SEQUENCE [LARGE SCALE GENOMIC DNA]</scope>
    <source>
        <strain evidence="4">cv. Chardonnay</strain>
        <tissue evidence="3">Leaf</tissue>
    </source>
</reference>
<dbReference type="InterPro" id="IPR041588">
    <property type="entry name" value="Integrase_H2C2"/>
</dbReference>
<evidence type="ECO:0000259" key="2">
    <source>
        <dbReference type="PROSITE" id="PS50994"/>
    </source>
</evidence>